<dbReference type="Proteomes" id="UP000784294">
    <property type="component" value="Unassembled WGS sequence"/>
</dbReference>
<organism evidence="1 2">
    <name type="scientific">Protopolystoma xenopodis</name>
    <dbReference type="NCBI Taxonomy" id="117903"/>
    <lineage>
        <taxon>Eukaryota</taxon>
        <taxon>Metazoa</taxon>
        <taxon>Spiralia</taxon>
        <taxon>Lophotrochozoa</taxon>
        <taxon>Platyhelminthes</taxon>
        <taxon>Monogenea</taxon>
        <taxon>Polyopisthocotylea</taxon>
        <taxon>Polystomatidea</taxon>
        <taxon>Polystomatidae</taxon>
        <taxon>Protopolystoma</taxon>
    </lineage>
</organism>
<sequence length="83" mass="9015">MSLDELSPIPMPPPASMSPETAAIAFDALLSTLPEGQSTIRALHLNDTSNPPVDTNPLRASSVRPWTIHRSIFVVSLSDFMTR</sequence>
<accession>A0A448WCE0</accession>
<evidence type="ECO:0000313" key="1">
    <source>
        <dbReference type="EMBL" id="VEL08292.1"/>
    </source>
</evidence>
<protein>
    <submittedName>
        <fullName evidence="1">Uncharacterized protein</fullName>
    </submittedName>
</protein>
<keyword evidence="2" id="KW-1185">Reference proteome</keyword>
<evidence type="ECO:0000313" key="2">
    <source>
        <dbReference type="Proteomes" id="UP000784294"/>
    </source>
</evidence>
<name>A0A448WCE0_9PLAT</name>
<dbReference type="EMBL" id="CAAALY010003595">
    <property type="protein sequence ID" value="VEL08292.1"/>
    <property type="molecule type" value="Genomic_DNA"/>
</dbReference>
<gene>
    <name evidence="1" type="ORF">PXEA_LOCUS1732</name>
</gene>
<reference evidence="1" key="1">
    <citation type="submission" date="2018-11" db="EMBL/GenBank/DDBJ databases">
        <authorList>
            <consortium name="Pathogen Informatics"/>
        </authorList>
    </citation>
    <scope>NUCLEOTIDE SEQUENCE</scope>
</reference>
<dbReference type="AlphaFoldDB" id="A0A448WCE0"/>
<proteinExistence type="predicted"/>
<comment type="caution">
    <text evidence="1">The sequence shown here is derived from an EMBL/GenBank/DDBJ whole genome shotgun (WGS) entry which is preliminary data.</text>
</comment>